<accession>A0AAD5RTA5</accession>
<sequence length="1057" mass="116082">MPLDPFSGAPRLSRLSPEFPPNPERQRIRDHVRGVALSDSDSEALGSRAGSVASQLSHLDLNDLGPDTELPLDTAAPVDLPSGDKPARDSHHSGSGENSPRRLQPPRSEDERATGTTHNKPKADFATSQSAKTGNSKIRSSTGACDSQTSQFGSGYGSRETRQTCEEGHPEEETVSLWKDIQHQGIAVENEEFISSNPLLLHLKAFARTFNREASGKDQRTVSVFIQKHGHEITEKLKSCDTKDAIGSEWNEAEDENGKLPVRPTEEDIRKWTEAVPLDQTELYSPFGHHDASMKGPNFGDDIWQTEDLPNIADYARFIRESFPDTALMSGVGQAIQRAFLSMPSFKLITRTRRLDMGNMVFAVDWNPLQFFHSSYGTSSTEALQTVICLTGHVHSAQATTVVELPPAFGSFISAQIRGISPCHTYIVCYGTVDFVSELGEQIAWIGSALRTAAAEGGVATCSPQLEDLGVSRRIGDRLMVRSCGVRFHEAEYAGLESSSGLCWRSLFRKPVLAIGFPILRRPIECSGLEMTLDLMATLIKSRPSNKLEGLEGLRDLQNRRHFVGWCPNVTELTGRPLATPPRFGSGLASTPPGFSIDRLYIEAGTDVVGGLRISLGKKDKPILVGVGTYQERLRRISERAVVYCDVHDRRVWLTDGDSALLHLVRAAIRENQKDPVLQHSWVFDIAKLVEGEEPESARLSAIPVLSNFVNLNMGLYVEEGGKGASGDPIRKYFTLKNRVEQDLAARDGYFFRPTGNTQKPVIGFDFWDLAKNAQQIEPRIHHLLYSTGPGWAEFVQSIQGTVLFGRGFGDMIEPKDAGSLCPEWKSIPPGRDYLVSSVSTLQMIRDRKKEPLEPGDLTKEAVWWCPKDSLFKPCPCLSRPSNEGESKGAGDAPKHASNIHFLLPKKPRKLELNRCPKNYEIANIDEISAAVEGDGDVVFGNRSRGGGIWSGGGKQEIVGNVNVAAMGAGEERECSVNDGLTTSARNPSGMSEQSRDPPSSPATGTGTSDGPPFRRPRGLQCRAGDQVAARRLWVTRLLLMHRRVSELAAGRKYFPS</sequence>
<feature type="compositionally biased region" description="Polar residues" evidence="1">
    <location>
        <begin position="979"/>
        <end position="993"/>
    </location>
</feature>
<reference evidence="2" key="1">
    <citation type="submission" date="2022-07" db="EMBL/GenBank/DDBJ databases">
        <title>Draft genome sequence of Zalerion maritima ATCC 34329, a (micro)plastics degrading marine fungus.</title>
        <authorList>
            <person name="Paco A."/>
            <person name="Goncalves M.F.M."/>
            <person name="Rocha-Santos T.A.P."/>
            <person name="Alves A."/>
        </authorList>
    </citation>
    <scope>NUCLEOTIDE SEQUENCE</scope>
    <source>
        <strain evidence="2">ATCC 34329</strain>
    </source>
</reference>
<feature type="region of interest" description="Disordered" evidence="1">
    <location>
        <begin position="973"/>
        <end position="1022"/>
    </location>
</feature>
<dbReference type="EMBL" id="JAKWBI020000076">
    <property type="protein sequence ID" value="KAJ2903628.1"/>
    <property type="molecule type" value="Genomic_DNA"/>
</dbReference>
<protein>
    <submittedName>
        <fullName evidence="2">Uncharacterized protein</fullName>
    </submittedName>
</protein>
<feature type="compositionally biased region" description="Basic and acidic residues" evidence="1">
    <location>
        <begin position="159"/>
        <end position="171"/>
    </location>
</feature>
<feature type="compositionally biased region" description="Polar residues" evidence="1">
    <location>
        <begin position="126"/>
        <end position="153"/>
    </location>
</feature>
<feature type="compositionally biased region" description="Basic and acidic residues" evidence="1">
    <location>
        <begin position="85"/>
        <end position="94"/>
    </location>
</feature>
<dbReference type="AlphaFoldDB" id="A0AAD5RTA5"/>
<proteinExistence type="predicted"/>
<feature type="region of interest" description="Disordered" evidence="1">
    <location>
        <begin position="1"/>
        <end position="171"/>
    </location>
</feature>
<keyword evidence="3" id="KW-1185">Reference proteome</keyword>
<organism evidence="2 3">
    <name type="scientific">Zalerion maritima</name>
    <dbReference type="NCBI Taxonomy" id="339359"/>
    <lineage>
        <taxon>Eukaryota</taxon>
        <taxon>Fungi</taxon>
        <taxon>Dikarya</taxon>
        <taxon>Ascomycota</taxon>
        <taxon>Pezizomycotina</taxon>
        <taxon>Sordariomycetes</taxon>
        <taxon>Lulworthiomycetidae</taxon>
        <taxon>Lulworthiales</taxon>
        <taxon>Lulworthiaceae</taxon>
        <taxon>Zalerion</taxon>
    </lineage>
</organism>
<evidence type="ECO:0000313" key="2">
    <source>
        <dbReference type="EMBL" id="KAJ2903628.1"/>
    </source>
</evidence>
<evidence type="ECO:0000256" key="1">
    <source>
        <dbReference type="SAM" id="MobiDB-lite"/>
    </source>
</evidence>
<evidence type="ECO:0000313" key="3">
    <source>
        <dbReference type="Proteomes" id="UP001201980"/>
    </source>
</evidence>
<feature type="compositionally biased region" description="Basic and acidic residues" evidence="1">
    <location>
        <begin position="24"/>
        <end position="33"/>
    </location>
</feature>
<gene>
    <name evidence="2" type="ORF">MKZ38_009571</name>
</gene>
<comment type="caution">
    <text evidence="2">The sequence shown here is derived from an EMBL/GenBank/DDBJ whole genome shotgun (WGS) entry which is preliminary data.</text>
</comment>
<name>A0AAD5RTA5_9PEZI</name>
<dbReference type="Proteomes" id="UP001201980">
    <property type="component" value="Unassembled WGS sequence"/>
</dbReference>